<evidence type="ECO:0000313" key="3">
    <source>
        <dbReference type="Proteomes" id="UP000605986"/>
    </source>
</evidence>
<comment type="caution">
    <text evidence="2">The sequence shown here is derived from an EMBL/GenBank/DDBJ whole genome shotgun (WGS) entry which is preliminary data.</text>
</comment>
<reference evidence="2" key="1">
    <citation type="submission" date="2020-01" db="EMBL/GenBank/DDBJ databases">
        <title>Identification and distribution of gene clusters putatively required for synthesis of sphingolipid metabolism inhibitors in phylogenetically diverse species of the filamentous fungus Fusarium.</title>
        <authorList>
            <person name="Kim H.-S."/>
            <person name="Busman M."/>
            <person name="Brown D.W."/>
            <person name="Divon H."/>
            <person name="Uhlig S."/>
            <person name="Proctor R.H."/>
        </authorList>
    </citation>
    <scope>NUCLEOTIDE SEQUENCE</scope>
    <source>
        <strain evidence="2">NRRL 53441</strain>
    </source>
</reference>
<evidence type="ECO:0000256" key="1">
    <source>
        <dbReference type="SAM" id="MobiDB-lite"/>
    </source>
</evidence>
<dbReference type="OrthoDB" id="5034114at2759"/>
<proteinExistence type="predicted"/>
<name>A0A8H4KHS4_9HYPO</name>
<dbReference type="EMBL" id="JAADJG010000218">
    <property type="protein sequence ID" value="KAF4451447.1"/>
    <property type="molecule type" value="Genomic_DNA"/>
</dbReference>
<protein>
    <submittedName>
        <fullName evidence="2">Uncharacterized protein</fullName>
    </submittedName>
</protein>
<feature type="compositionally biased region" description="Basic and acidic residues" evidence="1">
    <location>
        <begin position="60"/>
        <end position="78"/>
    </location>
</feature>
<feature type="region of interest" description="Disordered" evidence="1">
    <location>
        <begin position="30"/>
        <end position="91"/>
    </location>
</feature>
<dbReference type="Proteomes" id="UP000605986">
    <property type="component" value="Unassembled WGS sequence"/>
</dbReference>
<organism evidence="2 3">
    <name type="scientific">Fusarium austroafricanum</name>
    <dbReference type="NCBI Taxonomy" id="2364996"/>
    <lineage>
        <taxon>Eukaryota</taxon>
        <taxon>Fungi</taxon>
        <taxon>Dikarya</taxon>
        <taxon>Ascomycota</taxon>
        <taxon>Pezizomycotina</taxon>
        <taxon>Sordariomycetes</taxon>
        <taxon>Hypocreomycetidae</taxon>
        <taxon>Hypocreales</taxon>
        <taxon>Nectriaceae</taxon>
        <taxon>Fusarium</taxon>
        <taxon>Fusarium concolor species complex</taxon>
    </lineage>
</organism>
<evidence type="ECO:0000313" key="2">
    <source>
        <dbReference type="EMBL" id="KAF4451447.1"/>
    </source>
</evidence>
<keyword evidence="3" id="KW-1185">Reference proteome</keyword>
<sequence>MSAQRGYSPNTLELFQLFNNSFYRSVDTLFRDPSGQVYDPTIGPPPPRRSKKSKTSSSRPRGERVRREAAPEPEERGSSSRSAQENSPAEANWDQNVVRVFGPRFSGRWANFSAMVNAAQDYLGGQNNGKVDLKRAWRPDEFERAARLLAWGVDLEVIESLVGMPNKKLRPEEENQFLGIIQQEEEYLRQSRR</sequence>
<accession>A0A8H4KHS4</accession>
<dbReference type="AlphaFoldDB" id="A0A8H4KHS4"/>
<gene>
    <name evidence="2" type="ORF">F53441_5539</name>
</gene>